<name>A0A0A9G8M1_ARUDO</name>
<evidence type="ECO:0000313" key="1">
    <source>
        <dbReference type="EMBL" id="JAE18901.1"/>
    </source>
</evidence>
<protein>
    <submittedName>
        <fullName evidence="1">Uncharacterized protein</fullName>
    </submittedName>
</protein>
<reference evidence="1" key="1">
    <citation type="submission" date="2014-09" db="EMBL/GenBank/DDBJ databases">
        <authorList>
            <person name="Magalhaes I.L.F."/>
            <person name="Oliveira U."/>
            <person name="Santos F.R."/>
            <person name="Vidigal T.H.D.A."/>
            <person name="Brescovit A.D."/>
            <person name="Santos A.J."/>
        </authorList>
    </citation>
    <scope>NUCLEOTIDE SEQUENCE</scope>
    <source>
        <tissue evidence="1">Shoot tissue taken approximately 20 cm above the soil surface</tissue>
    </source>
</reference>
<proteinExistence type="predicted"/>
<sequence>MQKYISISVSTHDLQKSQKLYMVVSLTKFACQVPQVCAHFILQCVKHDEHKSAMCHQPSPRCWLLFAFPRFFLWSSPPPSM</sequence>
<reference evidence="1" key="2">
    <citation type="journal article" date="2015" name="Data Brief">
        <title>Shoot transcriptome of the giant reed, Arundo donax.</title>
        <authorList>
            <person name="Barrero R.A."/>
            <person name="Guerrero F.D."/>
            <person name="Moolhuijzen P."/>
            <person name="Goolsby J.A."/>
            <person name="Tidwell J."/>
            <person name="Bellgard S.E."/>
            <person name="Bellgard M.I."/>
        </authorList>
    </citation>
    <scope>NUCLEOTIDE SEQUENCE</scope>
    <source>
        <tissue evidence="1">Shoot tissue taken approximately 20 cm above the soil surface</tissue>
    </source>
</reference>
<organism evidence="1">
    <name type="scientific">Arundo donax</name>
    <name type="common">Giant reed</name>
    <name type="synonym">Donax arundinaceus</name>
    <dbReference type="NCBI Taxonomy" id="35708"/>
    <lineage>
        <taxon>Eukaryota</taxon>
        <taxon>Viridiplantae</taxon>
        <taxon>Streptophyta</taxon>
        <taxon>Embryophyta</taxon>
        <taxon>Tracheophyta</taxon>
        <taxon>Spermatophyta</taxon>
        <taxon>Magnoliopsida</taxon>
        <taxon>Liliopsida</taxon>
        <taxon>Poales</taxon>
        <taxon>Poaceae</taxon>
        <taxon>PACMAD clade</taxon>
        <taxon>Arundinoideae</taxon>
        <taxon>Arundineae</taxon>
        <taxon>Arundo</taxon>
    </lineage>
</organism>
<accession>A0A0A9G8M1</accession>
<dbReference type="EMBL" id="GBRH01178995">
    <property type="protein sequence ID" value="JAE18901.1"/>
    <property type="molecule type" value="Transcribed_RNA"/>
</dbReference>
<dbReference type="AlphaFoldDB" id="A0A0A9G8M1"/>